<dbReference type="RefSeq" id="WP_104986604.1">
    <property type="nucleotide sequence ID" value="NZ_CP012673.1"/>
</dbReference>
<dbReference type="InterPro" id="IPR022742">
    <property type="entry name" value="Hydrolase_4"/>
</dbReference>
<dbReference type="Gene3D" id="3.40.50.1820">
    <property type="entry name" value="alpha/beta hydrolase"/>
    <property type="match status" value="1"/>
</dbReference>
<dbReference type="EMBL" id="CP012673">
    <property type="protein sequence ID" value="AUX48799.1"/>
    <property type="molecule type" value="Genomic_DNA"/>
</dbReference>
<evidence type="ECO:0000313" key="5">
    <source>
        <dbReference type="Proteomes" id="UP000238348"/>
    </source>
</evidence>
<reference evidence="4 5" key="1">
    <citation type="submission" date="2015-09" db="EMBL/GenBank/DDBJ databases">
        <title>Sorangium comparison.</title>
        <authorList>
            <person name="Zaburannyi N."/>
            <person name="Bunk B."/>
            <person name="Overmann J."/>
            <person name="Mueller R."/>
        </authorList>
    </citation>
    <scope>NUCLEOTIDE SEQUENCE [LARGE SCALE GENOMIC DNA]</scope>
    <source>
        <strain evidence="4 5">So ce26</strain>
    </source>
</reference>
<dbReference type="PANTHER" id="PTHR47751:SF1">
    <property type="entry name" value="SUPERFAMILY HYDROLASE, PUTATIVE (AFU_ORTHOLOGUE AFUA_2G16580)-RELATED"/>
    <property type="match status" value="1"/>
</dbReference>
<dbReference type="AlphaFoldDB" id="A0A2L0FBJ7"/>
<evidence type="ECO:0000259" key="3">
    <source>
        <dbReference type="Pfam" id="PF13577"/>
    </source>
</evidence>
<proteinExistence type="predicted"/>
<sequence length="491" mass="52880">MTPTGARVVLGVAAMALTACARASSAVPPGAQETLMQNETRDRAAILETIHNVARGADLRQWDTVRAAFAERVVLDYGVPELLTPEEIVSRWRPLLSAFDSTQHVVRDEQVSFVEPDLARVRSRFWAAHHLAGAAGGELWSLGGRYEQELARTASGWKVTRMRMIPGESTGNAALLERARERAGLAAPPQPAYRVEHVRFPSHGADLVGLVHLPASAPEGERLPAVAVLGSWTTVKEQMPSLYAQRLASAGFAALTFDFRGFGESEGGPRHEESPARKIEDIRAAVDFLSSHAAVDARRLGLVGVCASSGYIAAEVVDDPRVRSVVMVAPWLHDAVLAASVYGGAEGVAYRVHKGREARAAFASTGVVRYVPAVSTTDTSAAMVGPFDYYLDARRGGIPQWGNRFAVMSWPGWLEFDALASAPRLRAPTLIVHSEEGAIPDGARRFAAAMPVAPRMVWAAGTQFHFYDDPATVDRATQEAAAHLRATLAAR</sequence>
<evidence type="ECO:0000259" key="2">
    <source>
        <dbReference type="Pfam" id="PF12146"/>
    </source>
</evidence>
<accession>A0A2L0FBJ7</accession>
<dbReference type="InterPro" id="IPR032710">
    <property type="entry name" value="NTF2-like_dom_sf"/>
</dbReference>
<feature type="domain" description="SnoaL-like" evidence="3">
    <location>
        <begin position="39"/>
        <end position="163"/>
    </location>
</feature>
<feature type="domain" description="Serine aminopeptidase S33" evidence="2">
    <location>
        <begin position="244"/>
        <end position="358"/>
    </location>
</feature>
<dbReference type="Gene3D" id="3.10.450.50">
    <property type="match status" value="1"/>
</dbReference>
<feature type="signal peptide" evidence="1">
    <location>
        <begin position="1"/>
        <end position="21"/>
    </location>
</feature>
<evidence type="ECO:0000256" key="1">
    <source>
        <dbReference type="SAM" id="SignalP"/>
    </source>
</evidence>
<dbReference type="SUPFAM" id="SSF53474">
    <property type="entry name" value="alpha/beta-Hydrolases"/>
    <property type="match status" value="1"/>
</dbReference>
<protein>
    <recommendedName>
        <fullName evidence="6">Serine aminopeptidase S33 domain-containing protein</fullName>
    </recommendedName>
</protein>
<dbReference type="InterPro" id="IPR029058">
    <property type="entry name" value="AB_hydrolase_fold"/>
</dbReference>
<dbReference type="Proteomes" id="UP000238348">
    <property type="component" value="Chromosome"/>
</dbReference>
<dbReference type="Pfam" id="PF13577">
    <property type="entry name" value="SnoaL_4"/>
    <property type="match status" value="1"/>
</dbReference>
<dbReference type="Gene3D" id="1.10.10.800">
    <property type="match status" value="1"/>
</dbReference>
<evidence type="ECO:0000313" key="4">
    <source>
        <dbReference type="EMBL" id="AUX48799.1"/>
    </source>
</evidence>
<dbReference type="PANTHER" id="PTHR47751">
    <property type="entry name" value="SUPERFAMILY HYDROLASE, PUTATIVE (AFU_ORTHOLOGUE AFUA_2G16580)-RELATED"/>
    <property type="match status" value="1"/>
</dbReference>
<dbReference type="InterPro" id="IPR037401">
    <property type="entry name" value="SnoaL-like"/>
</dbReference>
<dbReference type="OrthoDB" id="9805123at2"/>
<dbReference type="SUPFAM" id="SSF54427">
    <property type="entry name" value="NTF2-like"/>
    <property type="match status" value="1"/>
</dbReference>
<dbReference type="Pfam" id="PF12146">
    <property type="entry name" value="Hydrolase_4"/>
    <property type="match status" value="1"/>
</dbReference>
<dbReference type="PROSITE" id="PS51257">
    <property type="entry name" value="PROKAR_LIPOPROTEIN"/>
    <property type="match status" value="1"/>
</dbReference>
<gene>
    <name evidence="4" type="ORF">SOCE26_103400</name>
</gene>
<feature type="chain" id="PRO_5014985762" description="Serine aminopeptidase S33 domain-containing protein" evidence="1">
    <location>
        <begin position="22"/>
        <end position="491"/>
    </location>
</feature>
<keyword evidence="1" id="KW-0732">Signal</keyword>
<evidence type="ECO:0008006" key="6">
    <source>
        <dbReference type="Google" id="ProtNLM"/>
    </source>
</evidence>
<organism evidence="4 5">
    <name type="scientific">Sorangium cellulosum</name>
    <name type="common">Polyangium cellulosum</name>
    <dbReference type="NCBI Taxonomy" id="56"/>
    <lineage>
        <taxon>Bacteria</taxon>
        <taxon>Pseudomonadati</taxon>
        <taxon>Myxococcota</taxon>
        <taxon>Polyangia</taxon>
        <taxon>Polyangiales</taxon>
        <taxon>Polyangiaceae</taxon>
        <taxon>Sorangium</taxon>
    </lineage>
</organism>
<dbReference type="InterPro" id="IPR051411">
    <property type="entry name" value="Polyketide_trans_af380"/>
</dbReference>
<name>A0A2L0FBJ7_SORCE</name>